<feature type="region of interest" description="Disordered" evidence="7">
    <location>
        <begin position="1"/>
        <end position="79"/>
    </location>
</feature>
<dbReference type="Gene3D" id="3.10.330.10">
    <property type="match status" value="1"/>
</dbReference>
<dbReference type="InterPro" id="IPR003593">
    <property type="entry name" value="AAA+_ATPase"/>
</dbReference>
<keyword evidence="4 6" id="KW-0067">ATP-binding</keyword>
<protein>
    <recommendedName>
        <fullName evidence="6">Vesicular-fusion protein SEC18</fullName>
    </recommendedName>
</protein>
<evidence type="ECO:0000256" key="6">
    <source>
        <dbReference type="RuleBase" id="RU367045"/>
    </source>
</evidence>
<dbReference type="CDD" id="cd00009">
    <property type="entry name" value="AAA"/>
    <property type="match status" value="1"/>
</dbReference>
<comment type="function">
    <text evidence="6">Required for vesicle-mediated transport. Catalyzes the fusion of transport vesicles within the Golgi cisternae. Is also required for transport from the endoplasmic reticulum to the Golgi stack. Seems to function as a fusion protein required for the delivery of cargo proteins to all compartments of the Golgi stack independent of vesicle origin.</text>
</comment>
<dbReference type="GO" id="GO:0016787">
    <property type="term" value="F:hydrolase activity"/>
    <property type="evidence" value="ECO:0007669"/>
    <property type="project" value="UniProtKB-KW"/>
</dbReference>
<dbReference type="InterPro" id="IPR003960">
    <property type="entry name" value="ATPase_AAA_CS"/>
</dbReference>
<dbReference type="SUPFAM" id="SSF50692">
    <property type="entry name" value="ADC-like"/>
    <property type="match status" value="1"/>
</dbReference>
<dbReference type="PROSITE" id="PS00674">
    <property type="entry name" value="AAA"/>
    <property type="match status" value="1"/>
</dbReference>
<keyword evidence="10" id="KW-1185">Reference proteome</keyword>
<dbReference type="InterPro" id="IPR029067">
    <property type="entry name" value="CDC48_domain_2-like_sf"/>
</dbReference>
<name>A0ABR4GNN8_9EURO</name>
<feature type="domain" description="AAA+ ATPase" evidence="8">
    <location>
        <begin position="604"/>
        <end position="730"/>
    </location>
</feature>
<dbReference type="Pfam" id="PF17862">
    <property type="entry name" value="AAA_lid_3"/>
    <property type="match status" value="1"/>
</dbReference>
<dbReference type="Gene3D" id="3.40.50.300">
    <property type="entry name" value="P-loop containing nucleotide triphosphate hydrolases"/>
    <property type="match status" value="2"/>
</dbReference>
<evidence type="ECO:0000256" key="1">
    <source>
        <dbReference type="ARBA" id="ARBA00006914"/>
    </source>
</evidence>
<evidence type="ECO:0000313" key="10">
    <source>
        <dbReference type="Proteomes" id="UP001610563"/>
    </source>
</evidence>
<evidence type="ECO:0000313" key="9">
    <source>
        <dbReference type="EMBL" id="KAL2800698.1"/>
    </source>
</evidence>
<dbReference type="Gene3D" id="2.40.40.20">
    <property type="match status" value="1"/>
</dbReference>
<dbReference type="Proteomes" id="UP001610563">
    <property type="component" value="Unassembled WGS sequence"/>
</dbReference>
<comment type="subcellular location">
    <subcellularLocation>
        <location evidence="6">Cytoplasm</location>
    </subcellularLocation>
</comment>
<evidence type="ECO:0000256" key="7">
    <source>
        <dbReference type="SAM" id="MobiDB-lite"/>
    </source>
</evidence>
<dbReference type="Pfam" id="PF02933">
    <property type="entry name" value="CDC48_2"/>
    <property type="match status" value="1"/>
</dbReference>
<dbReference type="InterPro" id="IPR004201">
    <property type="entry name" value="Cdc48_dom2"/>
</dbReference>
<keyword evidence="6" id="KW-0963">Cytoplasm</keyword>
<dbReference type="InterPro" id="IPR027417">
    <property type="entry name" value="P-loop_NTPase"/>
</dbReference>
<evidence type="ECO:0000256" key="4">
    <source>
        <dbReference type="ARBA" id="ARBA00022840"/>
    </source>
</evidence>
<evidence type="ECO:0000259" key="8">
    <source>
        <dbReference type="SMART" id="SM00382"/>
    </source>
</evidence>
<reference evidence="9 10" key="1">
    <citation type="submission" date="2024-07" db="EMBL/GenBank/DDBJ databases">
        <title>Section-level genome sequencing and comparative genomics of Aspergillus sections Usti and Cavernicolus.</title>
        <authorList>
            <consortium name="Lawrence Berkeley National Laboratory"/>
            <person name="Nybo J.L."/>
            <person name="Vesth T.C."/>
            <person name="Theobald S."/>
            <person name="Frisvad J.C."/>
            <person name="Larsen T.O."/>
            <person name="Kjaerboelling I."/>
            <person name="Rothschild-Mancinelli K."/>
            <person name="Lyhne E.K."/>
            <person name="Kogle M.E."/>
            <person name="Barry K."/>
            <person name="Clum A."/>
            <person name="Na H."/>
            <person name="Ledsgaard L."/>
            <person name="Lin J."/>
            <person name="Lipzen A."/>
            <person name="Kuo A."/>
            <person name="Riley R."/>
            <person name="Mondo S."/>
            <person name="Labutti K."/>
            <person name="Haridas S."/>
            <person name="Pangalinan J."/>
            <person name="Salamov A.A."/>
            <person name="Simmons B.A."/>
            <person name="Magnuson J.K."/>
            <person name="Chen J."/>
            <person name="Drula E."/>
            <person name="Henrissat B."/>
            <person name="Wiebenga A."/>
            <person name="Lubbers R.J."/>
            <person name="Gomes A.C."/>
            <person name="Makela M.R."/>
            <person name="Stajich J."/>
            <person name="Grigoriev I.V."/>
            <person name="Mortensen U.H."/>
            <person name="De Vries R.P."/>
            <person name="Baker S.E."/>
            <person name="Andersen M.R."/>
        </authorList>
    </citation>
    <scope>NUCLEOTIDE SEQUENCE [LARGE SCALE GENOMIC DNA]</scope>
    <source>
        <strain evidence="9 10">CBS 209.92</strain>
    </source>
</reference>
<dbReference type="InterPro" id="IPR041569">
    <property type="entry name" value="AAA_lid_3"/>
</dbReference>
<keyword evidence="3 6" id="KW-0547">Nucleotide-binding</keyword>
<dbReference type="EMBL" id="JBFTWV010000002">
    <property type="protein sequence ID" value="KAL2800698.1"/>
    <property type="molecule type" value="Genomic_DNA"/>
</dbReference>
<dbReference type="SUPFAM" id="SSF54585">
    <property type="entry name" value="Cdc48 domain 2-like"/>
    <property type="match status" value="1"/>
</dbReference>
<dbReference type="InterPro" id="IPR003959">
    <property type="entry name" value="ATPase_AAA_core"/>
</dbReference>
<comment type="similarity">
    <text evidence="1 6">Belongs to the AAA ATPase family.</text>
</comment>
<keyword evidence="6" id="KW-0931">ER-Golgi transport</keyword>
<keyword evidence="5 6" id="KW-0653">Protein transport</keyword>
<keyword evidence="2 6" id="KW-0813">Transport</keyword>
<dbReference type="SMART" id="SM00382">
    <property type="entry name" value="AAA"/>
    <property type="match status" value="2"/>
</dbReference>
<feature type="domain" description="AAA+ ATPase" evidence="8">
    <location>
        <begin position="322"/>
        <end position="470"/>
    </location>
</feature>
<sequence>MFNRNNYSNPFGSNPPQRDGYSRPPQGYPPQHGAPDVGGYGSPSPQRRPTPGGGGRPPVQAPMGGRQAEGSWVLSPKESPNKECQFGNLVAVSTQDFPRARFGHEDIHIIVKGQYVFSARLLDEFPAGFIGLSSIQRPWAKAGLRDTLDVQIFDPFRQGGGAYIGSLDVEVKFAGRSRTDALYDQDELASTVIRNFEGQIWSPGQPILMDHHGIPLQLTVKTVVRVNLTSEKETASVPESDPTARAILTQHTSINFYKDAQSDIQIKPAKNRPAANAIIQPDFNTEKMGIGGLDSEFHTIFRRAFASRIFPPDIVAKLGIQHVKGILLYGPPGTGKTLLARQIGKMLNAREPKIINGPEVLNKFVGQSEENIRKLFADAEQEYKEKGDESGLHIIIFDELDAVCKQRGSGAGGGTGVGDSVVNQLLSKMDGVDQLNNILLIGMTNRKDMIDDALLRPGRLEVHVEISLPDEAGRAQILGIHTQNMKQSELMDPSVDLAELAALTKNYSGAEIAGLVKAATSFAFNRHIDSGKTVRVKDDAAEMRVNHSDFIHALDEIQPAFGVSEDEIKMRIEHDIINYSEEIDMILKEGEALTRGLTLPDQASLWSTLLHGPAGSGKTALAAQIALDTGAPFIKMVCPEDIAGLSEMAKIQHILRVFNDAYKSHRSVVIVDDIESIIDYVSTGPRFSNSVLQTLRVLFKKHPPKNRRILVLATTSERALMKQLNIYNSFNSDIRVPNVTHHQELKLVMEKSGVFTDDNIRDALERIDDMTEDTATGVGVKKIFDGVEEAKRNPHAPVDQFVRVINHAVEEGRVRQIARGPSYE</sequence>
<accession>A0ABR4GNN8</accession>
<dbReference type="InterPro" id="IPR009010">
    <property type="entry name" value="Asp_de-COase-like_dom_sf"/>
</dbReference>
<dbReference type="Gene3D" id="1.10.8.60">
    <property type="match status" value="1"/>
</dbReference>
<organism evidence="9 10">
    <name type="scientific">Aspergillus keveii</name>
    <dbReference type="NCBI Taxonomy" id="714993"/>
    <lineage>
        <taxon>Eukaryota</taxon>
        <taxon>Fungi</taxon>
        <taxon>Dikarya</taxon>
        <taxon>Ascomycota</taxon>
        <taxon>Pezizomycotina</taxon>
        <taxon>Eurotiomycetes</taxon>
        <taxon>Eurotiomycetidae</taxon>
        <taxon>Eurotiales</taxon>
        <taxon>Aspergillaceae</taxon>
        <taxon>Aspergillus</taxon>
        <taxon>Aspergillus subgen. Nidulantes</taxon>
    </lineage>
</organism>
<evidence type="ECO:0000256" key="3">
    <source>
        <dbReference type="ARBA" id="ARBA00022741"/>
    </source>
</evidence>
<evidence type="ECO:0000256" key="2">
    <source>
        <dbReference type="ARBA" id="ARBA00022448"/>
    </source>
</evidence>
<dbReference type="SUPFAM" id="SSF52540">
    <property type="entry name" value="P-loop containing nucleoside triphosphate hydrolases"/>
    <property type="match status" value="2"/>
</dbReference>
<gene>
    <name evidence="9" type="ORF">BJX66DRAFT_97622</name>
</gene>
<dbReference type="Pfam" id="PF00004">
    <property type="entry name" value="AAA"/>
    <property type="match status" value="2"/>
</dbReference>
<proteinExistence type="inferred from homology"/>
<feature type="compositionally biased region" description="Polar residues" evidence="7">
    <location>
        <begin position="1"/>
        <end position="16"/>
    </location>
</feature>
<comment type="caution">
    <text evidence="9">The sequence shown here is derived from an EMBL/GenBank/DDBJ whole genome shotgun (WGS) entry which is preliminary data.</text>
</comment>
<evidence type="ECO:0000256" key="5">
    <source>
        <dbReference type="ARBA" id="ARBA00022927"/>
    </source>
</evidence>
<dbReference type="InterPro" id="IPR039812">
    <property type="entry name" value="Vesicle-fus_ATPase"/>
</dbReference>
<dbReference type="PANTHER" id="PTHR23078">
    <property type="entry name" value="VESICULAR-FUSION PROTEIN NSF"/>
    <property type="match status" value="1"/>
</dbReference>
<dbReference type="PANTHER" id="PTHR23078:SF3">
    <property type="entry name" value="VESICLE-FUSING ATPASE"/>
    <property type="match status" value="1"/>
</dbReference>
<keyword evidence="6 9" id="KW-0378">Hydrolase</keyword>